<proteinExistence type="predicted"/>
<sequence>MDPATLRYHRYLRRRGFPPAAYASYPDASGLRRAGGFGKLAKAIILGSVAFFVFKKMSRRGQGDETGRQRIPRNQEE</sequence>
<protein>
    <submittedName>
        <fullName evidence="1">Uncharacterized protein</fullName>
    </submittedName>
</protein>
<keyword evidence="2" id="KW-1185">Reference proteome</keyword>
<evidence type="ECO:0000313" key="1">
    <source>
        <dbReference type="EMBL" id="KAJ9156628.1"/>
    </source>
</evidence>
<reference evidence="1" key="1">
    <citation type="submission" date="2022-07" db="EMBL/GenBank/DDBJ databases">
        <title>Fungi with potential for degradation of polypropylene.</title>
        <authorList>
            <person name="Gostincar C."/>
        </authorList>
    </citation>
    <scope>NUCLEOTIDE SEQUENCE</scope>
    <source>
        <strain evidence="1">EXF-13308</strain>
    </source>
</reference>
<dbReference type="AlphaFoldDB" id="A0AA38RTT5"/>
<dbReference type="EMBL" id="JANBVO010000002">
    <property type="protein sequence ID" value="KAJ9156628.1"/>
    <property type="molecule type" value="Genomic_DNA"/>
</dbReference>
<comment type="caution">
    <text evidence="1">The sequence shown here is derived from an EMBL/GenBank/DDBJ whole genome shotgun (WGS) entry which is preliminary data.</text>
</comment>
<organism evidence="1 2">
    <name type="scientific">Pleurostoma richardsiae</name>
    <dbReference type="NCBI Taxonomy" id="41990"/>
    <lineage>
        <taxon>Eukaryota</taxon>
        <taxon>Fungi</taxon>
        <taxon>Dikarya</taxon>
        <taxon>Ascomycota</taxon>
        <taxon>Pezizomycotina</taxon>
        <taxon>Sordariomycetes</taxon>
        <taxon>Sordariomycetidae</taxon>
        <taxon>Calosphaeriales</taxon>
        <taxon>Pleurostomataceae</taxon>
        <taxon>Pleurostoma</taxon>
    </lineage>
</organism>
<name>A0AA38RTT5_9PEZI</name>
<accession>A0AA38RTT5</accession>
<gene>
    <name evidence="1" type="ORF">NKR23_g1209</name>
</gene>
<dbReference type="Proteomes" id="UP001174694">
    <property type="component" value="Unassembled WGS sequence"/>
</dbReference>
<evidence type="ECO:0000313" key="2">
    <source>
        <dbReference type="Proteomes" id="UP001174694"/>
    </source>
</evidence>